<evidence type="ECO:0000256" key="1">
    <source>
        <dbReference type="SAM" id="MobiDB-lite"/>
    </source>
</evidence>
<dbReference type="KEGG" id="mgod:E7746_01305"/>
<organism evidence="2 3">
    <name type="scientific">Muribaculum gordoncarteri</name>
    <dbReference type="NCBI Taxonomy" id="2530390"/>
    <lineage>
        <taxon>Bacteria</taxon>
        <taxon>Pseudomonadati</taxon>
        <taxon>Bacteroidota</taxon>
        <taxon>Bacteroidia</taxon>
        <taxon>Bacteroidales</taxon>
        <taxon>Muribaculaceae</taxon>
        <taxon>Muribaculum</taxon>
    </lineage>
</organism>
<sequence>MRFNFLYITLVLGLLLGLVSCQDDRLYDDSVIPEGETLVSATLNFESFTPALESRAAGDAIKAIKTLSILIYDTEGNLLETHTKDELTDYKEETNTNYPEDWPDKNGVDNPGYPEQGVEGSTPRATFKFKLPMGRYYIYAVANYDLTGKDVSTVEKLKNIKLTWDKTAIANNSEMFGYFTLTNTVGADKFQPDAPITLNKSVSTIHSWIKRAASKITIAYDAKNMKNGVFVYLKNATIKDIPASCFLGADNTPSSADDLIAEGESFKYYKGDTPPAYDEKYPARLTRGGETSTFGSDHAEKSDALFFYENMQGKGKDKRQDADGNNILDAPGLPGDEKYVLKDDKPYGTYIEVEAYYVQINAGHVSRGDIKYRFMLGKDVTTDYNAERNHHYKLTLKFNGNANDVDWHIEYKEDKPGIELPERFYISYLYNHSTMLPVKINTGGRKVDWMRADIIENNWKPDGAPNDGSIYYGGSVKNPVADGTKYKYNGFLSLHKTTDTRLISTDVTGGNKTFYEKAPKRGERIYENFGFDNSYTTEGSESDDKYNVLPENDDPNQINLEIPLYTRAKQMIKATGYTGNNPYVAYQRTARVKVSVKLSGLADPISEEVEIRQVRRIVNPKGVYRDVNTTNPDFKVELKVQEGEESTEFTNLASEGKWKAYVVVGDRGLVTLNGATALSGEEDGAVGGDTGSDIAFNIHFNNTTPAGQSKFAIVRVEYHNYSCYHLIFIRQGDAPTALLSGGAKWHAKNLRTATAEAESPLDEGSLFKWGNLDEPIDAESNQSDLNYGKIPAPGDFKAPGNLTLVDGTSKAWSEITSEKDYKIATFNYQGPGRIADLDDYAQLYQNESIEQGYGVLYGDGATGTATNIDVAYGYGYYRADKASCGMRGCFVYNKSETGEYSGVNVFFPIGASGYGNRKSSESGMLRYSSARVNYYPEHATFARSVECRPLFYDLYRRPGGVYWINTPVLVTQEQSSTEGNLYYSFDADTEATKGKNYTNGWDFNYFTFDFFPITYANVFTGGWLADLMNDSNALFIRCVD</sequence>
<evidence type="ECO:0000313" key="3">
    <source>
        <dbReference type="Proteomes" id="UP000297031"/>
    </source>
</evidence>
<name>A0A4P7VPC5_9BACT</name>
<dbReference type="OrthoDB" id="1005186at2"/>
<dbReference type="AlphaFoldDB" id="A0A4P7VPC5"/>
<reference evidence="2 3" key="1">
    <citation type="submission" date="2019-02" db="EMBL/GenBank/DDBJ databases">
        <title>Isolation and identification of novel species under the genus Muribaculum.</title>
        <authorList>
            <person name="Miyake S."/>
            <person name="Ding Y."/>
            <person name="Low A."/>
            <person name="Soh M."/>
            <person name="Seedorf H."/>
        </authorList>
    </citation>
    <scope>NUCLEOTIDE SEQUENCE [LARGE SCALE GENOMIC DNA]</scope>
    <source>
        <strain evidence="2 3">TLL-A4</strain>
    </source>
</reference>
<dbReference type="RefSeq" id="WP_136409596.1">
    <property type="nucleotide sequence ID" value="NZ_CP039393.1"/>
</dbReference>
<evidence type="ECO:0000313" key="2">
    <source>
        <dbReference type="EMBL" id="QCD34609.1"/>
    </source>
</evidence>
<accession>A0A4P7VPC5</accession>
<dbReference type="EMBL" id="CP039393">
    <property type="protein sequence ID" value="QCD34609.1"/>
    <property type="molecule type" value="Genomic_DNA"/>
</dbReference>
<protein>
    <submittedName>
        <fullName evidence="2">DUF4906 domain-containing protein</fullName>
    </submittedName>
</protein>
<keyword evidence="3" id="KW-1185">Reference proteome</keyword>
<proteinExistence type="predicted"/>
<dbReference type="Proteomes" id="UP000297031">
    <property type="component" value="Chromosome"/>
</dbReference>
<dbReference type="PROSITE" id="PS51257">
    <property type="entry name" value="PROKAR_LIPOPROTEIN"/>
    <property type="match status" value="1"/>
</dbReference>
<feature type="region of interest" description="Disordered" evidence="1">
    <location>
        <begin position="89"/>
        <end position="119"/>
    </location>
</feature>
<gene>
    <name evidence="2" type="ORF">E7746_01305</name>
</gene>